<feature type="chain" id="PRO_5046897998" evidence="1">
    <location>
        <begin position="23"/>
        <end position="309"/>
    </location>
</feature>
<dbReference type="Pfam" id="PF00561">
    <property type="entry name" value="Abhydrolase_1"/>
    <property type="match status" value="1"/>
</dbReference>
<dbReference type="InterPro" id="IPR000073">
    <property type="entry name" value="AB_hydrolase_1"/>
</dbReference>
<feature type="domain" description="AB hydrolase-1" evidence="2">
    <location>
        <begin position="61"/>
        <end position="295"/>
    </location>
</feature>
<evidence type="ECO:0000256" key="1">
    <source>
        <dbReference type="SAM" id="SignalP"/>
    </source>
</evidence>
<sequence length="309" mass="34340">MGKKTKRAIVISLALVLGAGMAAYTPELPAAQVEQKYATPESRFVEIDGLRVHYRDQGQGPALVLVHGSNASLQTWEGWVERLSEDFRVISLDLPGHGLTGPDPQGRYDWISMATLVDQLVQRLKLDTFSLAGNSMGGAVAWNYAVMHPDKIEKLILIDSRGYPSEEPMPAIFKAYATPVVGHLLTRVTPRAAIASSLRKVYGDPDKVDAELVTQYHDLTLRAGNREATRERLSVPSNDRLLPRIGTITAPTLILWGTDDSWILPKYATRFLQDIENSTLRLYDGLGHAPMEEDPERTARDVRAFLLQR</sequence>
<protein>
    <submittedName>
        <fullName evidence="3">Alpha/beta hydrolase</fullName>
    </submittedName>
</protein>
<evidence type="ECO:0000259" key="2">
    <source>
        <dbReference type="Pfam" id="PF00561"/>
    </source>
</evidence>
<dbReference type="InterPro" id="IPR000639">
    <property type="entry name" value="Epox_hydrolase-like"/>
</dbReference>
<dbReference type="GO" id="GO:0016787">
    <property type="term" value="F:hydrolase activity"/>
    <property type="evidence" value="ECO:0007669"/>
    <property type="project" value="UniProtKB-KW"/>
</dbReference>
<reference evidence="3 4" key="1">
    <citation type="journal article" date="2021" name="Arch. Microbiol.">
        <title>Thalassobius aquimarinus sp. nov., isolated from the Sea of Japan seashore.</title>
        <authorList>
            <person name="Kurilenko V.V."/>
            <person name="Romanenko L.A."/>
            <person name="Chernysheva N.Y."/>
            <person name="Velansky P.V."/>
            <person name="Tekutyeva L.A."/>
            <person name="Isaeva M.P."/>
            <person name="Mikhailov V.V."/>
        </authorList>
    </citation>
    <scope>NUCLEOTIDE SEQUENCE [LARGE SCALE GENOMIC DNA]</scope>
    <source>
        <strain evidence="3 4">KMM 8518</strain>
    </source>
</reference>
<dbReference type="PRINTS" id="PR00412">
    <property type="entry name" value="EPOXHYDRLASE"/>
</dbReference>
<proteinExistence type="predicted"/>
<accession>A0ABS5HS72</accession>
<dbReference type="SUPFAM" id="SSF53474">
    <property type="entry name" value="alpha/beta-Hydrolases"/>
    <property type="match status" value="1"/>
</dbReference>
<dbReference type="Gene3D" id="3.40.50.1820">
    <property type="entry name" value="alpha/beta hydrolase"/>
    <property type="match status" value="1"/>
</dbReference>
<name>A0ABS5HS72_9RHOB</name>
<feature type="signal peptide" evidence="1">
    <location>
        <begin position="1"/>
        <end position="22"/>
    </location>
</feature>
<dbReference type="InterPro" id="IPR029058">
    <property type="entry name" value="AB_hydrolase_fold"/>
</dbReference>
<gene>
    <name evidence="3" type="ORF">IT775_10780</name>
</gene>
<keyword evidence="4" id="KW-1185">Reference proteome</keyword>
<dbReference type="PANTHER" id="PTHR46438:SF11">
    <property type="entry name" value="LIPASE-RELATED"/>
    <property type="match status" value="1"/>
</dbReference>
<organism evidence="3 4">
    <name type="scientific">Thalassovita aquimarina</name>
    <dbReference type="NCBI Taxonomy" id="2785917"/>
    <lineage>
        <taxon>Bacteria</taxon>
        <taxon>Pseudomonadati</taxon>
        <taxon>Pseudomonadota</taxon>
        <taxon>Alphaproteobacteria</taxon>
        <taxon>Rhodobacterales</taxon>
        <taxon>Roseobacteraceae</taxon>
        <taxon>Thalassovita</taxon>
    </lineage>
</organism>
<evidence type="ECO:0000313" key="3">
    <source>
        <dbReference type="EMBL" id="MBR9651607.1"/>
    </source>
</evidence>
<dbReference type="Proteomes" id="UP001195941">
    <property type="component" value="Unassembled WGS sequence"/>
</dbReference>
<keyword evidence="1" id="KW-0732">Signal</keyword>
<dbReference type="EMBL" id="JADMKU010000008">
    <property type="protein sequence ID" value="MBR9651607.1"/>
    <property type="molecule type" value="Genomic_DNA"/>
</dbReference>
<dbReference type="RefSeq" id="WP_212701124.1">
    <property type="nucleotide sequence ID" value="NZ_JADMKU010000008.1"/>
</dbReference>
<comment type="caution">
    <text evidence="3">The sequence shown here is derived from an EMBL/GenBank/DDBJ whole genome shotgun (WGS) entry which is preliminary data.</text>
</comment>
<keyword evidence="3" id="KW-0378">Hydrolase</keyword>
<dbReference type="PANTHER" id="PTHR46438">
    <property type="entry name" value="ALPHA/BETA-HYDROLASES SUPERFAMILY PROTEIN"/>
    <property type="match status" value="1"/>
</dbReference>
<evidence type="ECO:0000313" key="4">
    <source>
        <dbReference type="Proteomes" id="UP001195941"/>
    </source>
</evidence>
<dbReference type="PRINTS" id="PR00111">
    <property type="entry name" value="ABHYDROLASE"/>
</dbReference>